<evidence type="ECO:0000259" key="2">
    <source>
        <dbReference type="PROSITE" id="PS51464"/>
    </source>
</evidence>
<dbReference type="GO" id="GO:0097367">
    <property type="term" value="F:carbohydrate derivative binding"/>
    <property type="evidence" value="ECO:0007669"/>
    <property type="project" value="InterPro"/>
</dbReference>
<dbReference type="SUPFAM" id="SSF53697">
    <property type="entry name" value="SIS domain"/>
    <property type="match status" value="1"/>
</dbReference>
<gene>
    <name evidence="3" type="ORF">GCM10011409_25890</name>
</gene>
<dbReference type="GO" id="GO:0006002">
    <property type="term" value="P:fructose 6-phosphate metabolic process"/>
    <property type="evidence" value="ECO:0007669"/>
    <property type="project" value="TreeGrafter"/>
</dbReference>
<organism evidence="3 4">
    <name type="scientific">Lentibacillus populi</name>
    <dbReference type="NCBI Taxonomy" id="1827502"/>
    <lineage>
        <taxon>Bacteria</taxon>
        <taxon>Bacillati</taxon>
        <taxon>Bacillota</taxon>
        <taxon>Bacilli</taxon>
        <taxon>Bacillales</taxon>
        <taxon>Bacillaceae</taxon>
        <taxon>Lentibacillus</taxon>
    </lineage>
</organism>
<dbReference type="InterPro" id="IPR001347">
    <property type="entry name" value="SIS_dom"/>
</dbReference>
<dbReference type="GO" id="GO:0006047">
    <property type="term" value="P:UDP-N-acetylglucosamine metabolic process"/>
    <property type="evidence" value="ECO:0007669"/>
    <property type="project" value="TreeGrafter"/>
</dbReference>
<protein>
    <submittedName>
        <fullName evidence="3">Sugar isomerase</fullName>
    </submittedName>
</protein>
<dbReference type="InterPro" id="IPR035466">
    <property type="entry name" value="GlmS/AgaS_SIS"/>
</dbReference>
<dbReference type="CDD" id="cd05009">
    <property type="entry name" value="SIS_GlmS_GlmD_2"/>
    <property type="match status" value="1"/>
</dbReference>
<dbReference type="PANTHER" id="PTHR10937">
    <property type="entry name" value="GLUCOSAMINE--FRUCTOSE-6-PHOSPHATE AMINOTRANSFERASE, ISOMERIZING"/>
    <property type="match status" value="1"/>
</dbReference>
<dbReference type="Proteomes" id="UP000621492">
    <property type="component" value="Unassembled WGS sequence"/>
</dbReference>
<dbReference type="Pfam" id="PF01380">
    <property type="entry name" value="SIS"/>
    <property type="match status" value="1"/>
</dbReference>
<evidence type="ECO:0000313" key="4">
    <source>
        <dbReference type="Proteomes" id="UP000621492"/>
    </source>
</evidence>
<dbReference type="GO" id="GO:0016853">
    <property type="term" value="F:isomerase activity"/>
    <property type="evidence" value="ECO:0007669"/>
    <property type="project" value="UniProtKB-KW"/>
</dbReference>
<feature type="domain" description="SIS" evidence="2">
    <location>
        <begin position="30"/>
        <end position="181"/>
    </location>
</feature>
<sequence length="356" mass="39773">MKETMMDYINEQGKTCKDIMGKYEENLESFKQVIDRKRPKNWLILATGSSLNATLSAKYYMEKVAGVSIDVIEPFTFVHYEKLKSTTDFILAISQSGHSSSTIEALKKANTTGNIPTAVLTANLNSPITNDADLVIDIGCGIEKVGYVTKGFSATVLTLMLMGLVSGNALGSLTAEEELQEIAEFNTAIEKIPYVIERSESFYRQFAEELNRIPRFATIGYGPTVGTAKESETKFTETVRVPTQGFELEAFMHGPYLEVDESYGIVFIQTKSQHSERAEKLKAYFSKYTDHCFSITTGTEDNEKTMSVGIELDEFKSTLLLVIPFQILAYRITSGRGIDIEKDIFVDFDEVLKSKI</sequence>
<dbReference type="PANTHER" id="PTHR10937:SF17">
    <property type="entry name" value="GLUCOSAMINE-FRUCTOSE-6-PHOSPHATE AMINOTRANSFERASE"/>
    <property type="match status" value="1"/>
</dbReference>
<evidence type="ECO:0000256" key="1">
    <source>
        <dbReference type="ARBA" id="ARBA00022737"/>
    </source>
</evidence>
<reference evidence="3" key="1">
    <citation type="journal article" date="2014" name="Int. J. Syst. Evol. Microbiol.">
        <title>Complete genome sequence of Corynebacterium casei LMG S-19264T (=DSM 44701T), isolated from a smear-ripened cheese.</title>
        <authorList>
            <consortium name="US DOE Joint Genome Institute (JGI-PGF)"/>
            <person name="Walter F."/>
            <person name="Albersmeier A."/>
            <person name="Kalinowski J."/>
            <person name="Ruckert C."/>
        </authorList>
    </citation>
    <scope>NUCLEOTIDE SEQUENCE</scope>
    <source>
        <strain evidence="3">CGMCC 1.15454</strain>
    </source>
</reference>
<dbReference type="PROSITE" id="PS51464">
    <property type="entry name" value="SIS"/>
    <property type="match status" value="1"/>
</dbReference>
<dbReference type="GO" id="GO:0004360">
    <property type="term" value="F:glutamine-fructose-6-phosphate transaminase (isomerizing) activity"/>
    <property type="evidence" value="ECO:0007669"/>
    <property type="project" value="TreeGrafter"/>
</dbReference>
<name>A0A9W5TZG6_9BACI</name>
<dbReference type="RefSeq" id="WP_200809507.1">
    <property type="nucleotide sequence ID" value="NZ_BMJD01000020.1"/>
</dbReference>
<comment type="caution">
    <text evidence="3">The sequence shown here is derived from an EMBL/GenBank/DDBJ whole genome shotgun (WGS) entry which is preliminary data.</text>
</comment>
<dbReference type="EMBL" id="BMJD01000020">
    <property type="protein sequence ID" value="GGB47206.1"/>
    <property type="molecule type" value="Genomic_DNA"/>
</dbReference>
<dbReference type="CDD" id="cd05008">
    <property type="entry name" value="SIS_GlmS_GlmD_1"/>
    <property type="match status" value="1"/>
</dbReference>
<dbReference type="AlphaFoldDB" id="A0A9W5TZG6"/>
<dbReference type="InterPro" id="IPR046348">
    <property type="entry name" value="SIS_dom_sf"/>
</dbReference>
<dbReference type="Gene3D" id="3.40.50.10490">
    <property type="entry name" value="Glucose-6-phosphate isomerase like protein, domain 1"/>
    <property type="match status" value="2"/>
</dbReference>
<reference evidence="3" key="2">
    <citation type="submission" date="2020-09" db="EMBL/GenBank/DDBJ databases">
        <authorList>
            <person name="Sun Q."/>
            <person name="Zhou Y."/>
        </authorList>
    </citation>
    <scope>NUCLEOTIDE SEQUENCE</scope>
    <source>
        <strain evidence="3">CGMCC 1.15454</strain>
    </source>
</reference>
<dbReference type="InterPro" id="IPR035490">
    <property type="entry name" value="GlmS/FrlB_SIS"/>
</dbReference>
<accession>A0A9W5TZG6</accession>
<keyword evidence="4" id="KW-1185">Reference proteome</keyword>
<proteinExistence type="predicted"/>
<dbReference type="GO" id="GO:0006487">
    <property type="term" value="P:protein N-linked glycosylation"/>
    <property type="evidence" value="ECO:0007669"/>
    <property type="project" value="TreeGrafter"/>
</dbReference>
<evidence type="ECO:0000313" key="3">
    <source>
        <dbReference type="EMBL" id="GGB47206.1"/>
    </source>
</evidence>
<keyword evidence="1" id="KW-0677">Repeat</keyword>
<keyword evidence="3" id="KW-0413">Isomerase</keyword>